<dbReference type="Pfam" id="PF00155">
    <property type="entry name" value="Aminotran_1_2"/>
    <property type="match status" value="1"/>
</dbReference>
<name>A0A6N6VSR0_9BACT</name>
<dbReference type="InterPro" id="IPR051326">
    <property type="entry name" value="Kynurenine-oxoglutarate_AT"/>
</dbReference>
<sequence length="399" mass="44093">MQNSNRIAKRWDSTGKSIFSEMTSLANLHNAVNLGQGFPDFYGPTKILDAISQEVLSCHNQYAPSHGEAPLRNEISYYVESTTGVIYDPDTEITVTSGASEALYCAINAFINPGDRVLVFEPAFDLYYQAIANAGGVAVPIRLHAPDTPIGIRGGGWTIDWSEFDAACAGGFSLAIFNSPHNPTGKVFTEEEIDRIASKILKKNAIILSDEVYENLVYSPARHVSLCSLPKIQHLVVRISSAAKTFGFTGLKTGWVCAPQYLTDGIRLVHQATVFCTSPFIQLGLAKAMSDKVWLQSYLKEQNELYLTKKNYLKSILERAGYSVSNSEGTFFLTANFENLAGDISDILYAKQLTEMHKIATIPISSFYKQPPKSLPWIRFAFCKKEETLKSVAELLLNS</sequence>
<gene>
    <name evidence="6" type="ORF">GCL60_09180</name>
</gene>
<dbReference type="Gene3D" id="3.90.1150.10">
    <property type="entry name" value="Aspartate Aminotransferase, domain 1"/>
    <property type="match status" value="1"/>
</dbReference>
<dbReference type="AlphaFoldDB" id="A0A6N6VSR0"/>
<dbReference type="InterPro" id="IPR015422">
    <property type="entry name" value="PyrdxlP-dep_Trfase_small"/>
</dbReference>
<feature type="domain" description="Aminotransferase class I/classII large" evidence="5">
    <location>
        <begin position="31"/>
        <end position="394"/>
    </location>
</feature>
<dbReference type="SUPFAM" id="SSF53383">
    <property type="entry name" value="PLP-dependent transferases"/>
    <property type="match status" value="1"/>
</dbReference>
<dbReference type="InterPro" id="IPR015424">
    <property type="entry name" value="PyrdxlP-dep_Trfase"/>
</dbReference>
<evidence type="ECO:0000256" key="2">
    <source>
        <dbReference type="ARBA" id="ARBA00022576"/>
    </source>
</evidence>
<comment type="cofactor">
    <cofactor evidence="1">
        <name>pyridoxal 5'-phosphate</name>
        <dbReference type="ChEBI" id="CHEBI:597326"/>
    </cofactor>
</comment>
<evidence type="ECO:0000256" key="4">
    <source>
        <dbReference type="ARBA" id="ARBA00022898"/>
    </source>
</evidence>
<reference evidence="6 7" key="1">
    <citation type="submission" date="2019-10" db="EMBL/GenBank/DDBJ databases">
        <title>New species of Slilvanegrellaceae.</title>
        <authorList>
            <person name="Pitt A."/>
            <person name="Hahn M.W."/>
        </authorList>
    </citation>
    <scope>NUCLEOTIDE SEQUENCE [LARGE SCALE GENOMIC DNA]</scope>
    <source>
        <strain evidence="6 7">SP-Ram-0.45-NSY-1</strain>
    </source>
</reference>
<evidence type="ECO:0000256" key="1">
    <source>
        <dbReference type="ARBA" id="ARBA00001933"/>
    </source>
</evidence>
<dbReference type="Gene3D" id="3.40.640.10">
    <property type="entry name" value="Type I PLP-dependent aspartate aminotransferase-like (Major domain)"/>
    <property type="match status" value="1"/>
</dbReference>
<dbReference type="PANTHER" id="PTHR43807">
    <property type="entry name" value="FI04487P"/>
    <property type="match status" value="1"/>
</dbReference>
<evidence type="ECO:0000259" key="5">
    <source>
        <dbReference type="Pfam" id="PF00155"/>
    </source>
</evidence>
<dbReference type="CDD" id="cd00609">
    <property type="entry name" value="AAT_like"/>
    <property type="match status" value="1"/>
</dbReference>
<protein>
    <submittedName>
        <fullName evidence="6">Aminotransferase class I/II-fold pyridoxal phosphate-dependent enzyme</fullName>
    </submittedName>
</protein>
<proteinExistence type="predicted"/>
<organism evidence="6 7">
    <name type="scientific">Silvanigrella paludirubra</name>
    <dbReference type="NCBI Taxonomy" id="2499159"/>
    <lineage>
        <taxon>Bacteria</taxon>
        <taxon>Pseudomonadati</taxon>
        <taxon>Bdellovibrionota</taxon>
        <taxon>Oligoflexia</taxon>
        <taxon>Silvanigrellales</taxon>
        <taxon>Silvanigrellaceae</taxon>
        <taxon>Silvanigrella</taxon>
    </lineage>
</organism>
<dbReference type="Proteomes" id="UP000437748">
    <property type="component" value="Unassembled WGS sequence"/>
</dbReference>
<keyword evidence="3 6" id="KW-0808">Transferase</keyword>
<evidence type="ECO:0000313" key="7">
    <source>
        <dbReference type="Proteomes" id="UP000437748"/>
    </source>
</evidence>
<dbReference type="GO" id="GO:0016212">
    <property type="term" value="F:kynurenine-oxoglutarate transaminase activity"/>
    <property type="evidence" value="ECO:0007669"/>
    <property type="project" value="TreeGrafter"/>
</dbReference>
<keyword evidence="4" id="KW-0663">Pyridoxal phosphate</keyword>
<dbReference type="GO" id="GO:0030170">
    <property type="term" value="F:pyridoxal phosphate binding"/>
    <property type="evidence" value="ECO:0007669"/>
    <property type="project" value="InterPro"/>
</dbReference>
<dbReference type="RefSeq" id="WP_153420418.1">
    <property type="nucleotide sequence ID" value="NZ_WFLM01000003.1"/>
</dbReference>
<dbReference type="EMBL" id="WFLM01000003">
    <property type="protein sequence ID" value="KAB8039020.1"/>
    <property type="molecule type" value="Genomic_DNA"/>
</dbReference>
<comment type="caution">
    <text evidence="6">The sequence shown here is derived from an EMBL/GenBank/DDBJ whole genome shotgun (WGS) entry which is preliminary data.</text>
</comment>
<evidence type="ECO:0000256" key="3">
    <source>
        <dbReference type="ARBA" id="ARBA00022679"/>
    </source>
</evidence>
<keyword evidence="2 6" id="KW-0032">Aminotransferase</keyword>
<accession>A0A6N6VSR0</accession>
<evidence type="ECO:0000313" key="6">
    <source>
        <dbReference type="EMBL" id="KAB8039020.1"/>
    </source>
</evidence>
<dbReference type="PANTHER" id="PTHR43807:SF20">
    <property type="entry name" value="FI04487P"/>
    <property type="match status" value="1"/>
</dbReference>
<dbReference type="GO" id="GO:0005737">
    <property type="term" value="C:cytoplasm"/>
    <property type="evidence" value="ECO:0007669"/>
    <property type="project" value="TreeGrafter"/>
</dbReference>
<dbReference type="OrthoDB" id="9763453at2"/>
<dbReference type="InterPro" id="IPR004839">
    <property type="entry name" value="Aminotransferase_I/II_large"/>
</dbReference>
<dbReference type="InterPro" id="IPR015421">
    <property type="entry name" value="PyrdxlP-dep_Trfase_major"/>
</dbReference>
<keyword evidence="7" id="KW-1185">Reference proteome</keyword>